<evidence type="ECO:0000256" key="5">
    <source>
        <dbReference type="ARBA" id="ARBA00022989"/>
    </source>
</evidence>
<evidence type="ECO:0000259" key="9">
    <source>
        <dbReference type="Pfam" id="PF06808"/>
    </source>
</evidence>
<keyword evidence="7" id="KW-0813">Transport</keyword>
<dbReference type="GO" id="GO:0022857">
    <property type="term" value="F:transmembrane transporter activity"/>
    <property type="evidence" value="ECO:0007669"/>
    <property type="project" value="UniProtKB-UniRule"/>
</dbReference>
<gene>
    <name evidence="10" type="ORF">SAMN04488523_10876</name>
</gene>
<keyword evidence="4 8" id="KW-0812">Transmembrane</keyword>
<evidence type="ECO:0000256" key="7">
    <source>
        <dbReference type="RuleBase" id="RU369079"/>
    </source>
</evidence>
<feature type="transmembrane region" description="Helical" evidence="8">
    <location>
        <begin position="251"/>
        <end position="274"/>
    </location>
</feature>
<feature type="transmembrane region" description="Helical" evidence="8">
    <location>
        <begin position="419"/>
        <end position="448"/>
    </location>
</feature>
<dbReference type="EMBL" id="FOMW01000008">
    <property type="protein sequence ID" value="SFE54334.1"/>
    <property type="molecule type" value="Genomic_DNA"/>
</dbReference>
<feature type="transmembrane region" description="Helical" evidence="8">
    <location>
        <begin position="206"/>
        <end position="231"/>
    </location>
</feature>
<feature type="transmembrane region" description="Helical" evidence="8">
    <location>
        <begin position="304"/>
        <end position="322"/>
    </location>
</feature>
<evidence type="ECO:0000256" key="3">
    <source>
        <dbReference type="ARBA" id="ARBA00022519"/>
    </source>
</evidence>
<feature type="domain" description="TRAP C4-dicarboxylate transport system permease DctM subunit" evidence="9">
    <location>
        <begin position="353"/>
        <end position="527"/>
    </location>
</feature>
<evidence type="ECO:0000256" key="1">
    <source>
        <dbReference type="ARBA" id="ARBA00004429"/>
    </source>
</evidence>
<dbReference type="InterPro" id="IPR010656">
    <property type="entry name" value="DctM"/>
</dbReference>
<accession>A0A1I2BDU3</accession>
<keyword evidence="5 8" id="KW-1133">Transmembrane helix</keyword>
<dbReference type="Pfam" id="PF06808">
    <property type="entry name" value="DctM"/>
    <property type="match status" value="2"/>
</dbReference>
<dbReference type="RefSeq" id="WP_245766351.1">
    <property type="nucleotide sequence ID" value="NZ_FOMW01000008.1"/>
</dbReference>
<evidence type="ECO:0000256" key="8">
    <source>
        <dbReference type="SAM" id="Phobius"/>
    </source>
</evidence>
<feature type="transmembrane region" description="Helical" evidence="8">
    <location>
        <begin position="73"/>
        <end position="92"/>
    </location>
</feature>
<feature type="transmembrane region" description="Helical" evidence="8">
    <location>
        <begin position="468"/>
        <end position="494"/>
    </location>
</feature>
<feature type="transmembrane region" description="Helical" evidence="8">
    <location>
        <begin position="334"/>
        <end position="356"/>
    </location>
</feature>
<evidence type="ECO:0000256" key="2">
    <source>
        <dbReference type="ARBA" id="ARBA00022475"/>
    </source>
</evidence>
<feature type="transmembrane region" description="Helical" evidence="8">
    <location>
        <begin position="12"/>
        <end position="36"/>
    </location>
</feature>
<keyword evidence="2" id="KW-1003">Cell membrane</keyword>
<dbReference type="InterPro" id="IPR004681">
    <property type="entry name" value="TRAP_DctM"/>
</dbReference>
<feature type="transmembrane region" description="Helical" evidence="8">
    <location>
        <begin position="154"/>
        <end position="178"/>
    </location>
</feature>
<dbReference type="GO" id="GO:0005886">
    <property type="term" value="C:plasma membrane"/>
    <property type="evidence" value="ECO:0007669"/>
    <property type="project" value="UniProtKB-SubCell"/>
</dbReference>
<comment type="function">
    <text evidence="7">Part of the tripartite ATP-independent periplasmic (TRAP) transport system.</text>
</comment>
<keyword evidence="3 7" id="KW-0997">Cell inner membrane</keyword>
<feature type="transmembrane region" description="Helical" evidence="8">
    <location>
        <begin position="112"/>
        <end position="142"/>
    </location>
</feature>
<feature type="transmembrane region" description="Helical" evidence="8">
    <location>
        <begin position="42"/>
        <end position="61"/>
    </location>
</feature>
<proteinExistence type="predicted"/>
<evidence type="ECO:0000256" key="6">
    <source>
        <dbReference type="ARBA" id="ARBA00023136"/>
    </source>
</evidence>
<feature type="transmembrane region" description="Helical" evidence="8">
    <location>
        <begin position="506"/>
        <end position="528"/>
    </location>
</feature>
<protein>
    <submittedName>
        <fullName evidence="10">TRAP transporter, DctM subunit</fullName>
    </submittedName>
</protein>
<keyword evidence="6 8" id="KW-0472">Membrane</keyword>
<evidence type="ECO:0000313" key="10">
    <source>
        <dbReference type="EMBL" id="SFE54334.1"/>
    </source>
</evidence>
<dbReference type="PANTHER" id="PTHR33362:SF7">
    <property type="entry name" value="SLL1103 PROTEIN"/>
    <property type="match status" value="1"/>
</dbReference>
<sequence>MNALIAHLDLLMFPVAIVLLLRGFPVAFTLAGVGLLFSVLGAVFQIGFFAGGDLSFLRALFGRIFGLMDETNEVLVAVPLFVFMGVTLERSGVAADLLNSMAKIFGRLPGGLGISVAIVGMLLAASTGIVGATVVTMGLISLPTMLKANYDKRLSTGIIAASGTLGQIIPPSLVLIILGDVLSNSYITARRNVGDWAPDPVSVGDIFAGALLPGLVLVGAYVLYILAVAIISPHRAPSVVVEGEKIAFGPVLMLLIPPLLLIVAVLGSILFGVATPTEAASIGSIGAVLLAGQRLSDRSSLPQLVAIIGAVIVVYFVLNFDLRLAKTTITTRDTINIIVVSVALIAFIWGGAVSLWRIWLAKTDKEPSVLTAILRASLHMSVMVFAIYIGAQVFNLAFRGLGGEQTVNDFFTGLPGGPWIALGSMLLIMFLLGFFLDFLEIVFVVTPIMAPVLFSFSGADGSVLFHPVWLAVIMGLNLQTSFLTPPFGFALFYLRAVAPKEVTTGDIYRGIVPFVAIQIIILGVVLWWTDLATWLPRFLAG</sequence>
<dbReference type="PANTHER" id="PTHR33362">
    <property type="entry name" value="SIALIC ACID TRAP TRANSPORTER PERMEASE PROTEIN SIAT-RELATED"/>
    <property type="match status" value="1"/>
</dbReference>
<keyword evidence="11" id="KW-1185">Reference proteome</keyword>
<name>A0A1I2BDU3_9RHOB</name>
<evidence type="ECO:0000313" key="11">
    <source>
        <dbReference type="Proteomes" id="UP000198977"/>
    </source>
</evidence>
<evidence type="ECO:0000256" key="4">
    <source>
        <dbReference type="ARBA" id="ARBA00022692"/>
    </source>
</evidence>
<dbReference type="Proteomes" id="UP000198977">
    <property type="component" value="Unassembled WGS sequence"/>
</dbReference>
<organism evidence="10 11">
    <name type="scientific">Sulfitobacter brevis</name>
    <dbReference type="NCBI Taxonomy" id="74348"/>
    <lineage>
        <taxon>Bacteria</taxon>
        <taxon>Pseudomonadati</taxon>
        <taxon>Pseudomonadota</taxon>
        <taxon>Alphaproteobacteria</taxon>
        <taxon>Rhodobacterales</taxon>
        <taxon>Roseobacteraceae</taxon>
        <taxon>Sulfitobacter</taxon>
    </lineage>
</organism>
<feature type="domain" description="TRAP C4-dicarboxylate transport system permease DctM subunit" evidence="9">
    <location>
        <begin position="15"/>
        <end position="347"/>
    </location>
</feature>
<comment type="subcellular location">
    <subcellularLocation>
        <location evidence="1 7">Cell inner membrane</location>
        <topology evidence="1 7">Multi-pass membrane protein</topology>
    </subcellularLocation>
</comment>
<reference evidence="10 11" key="1">
    <citation type="submission" date="2016-10" db="EMBL/GenBank/DDBJ databases">
        <authorList>
            <person name="de Groot N.N."/>
        </authorList>
    </citation>
    <scope>NUCLEOTIDE SEQUENCE [LARGE SCALE GENOMIC DNA]</scope>
    <source>
        <strain evidence="10 11">DSM 11443</strain>
    </source>
</reference>
<dbReference type="AlphaFoldDB" id="A0A1I2BDU3"/>
<feature type="transmembrane region" description="Helical" evidence="8">
    <location>
        <begin position="376"/>
        <end position="398"/>
    </location>
</feature>
<dbReference type="STRING" id="74348.SAMN04488523_10876"/>